<dbReference type="Gene3D" id="3.40.630.30">
    <property type="match status" value="1"/>
</dbReference>
<feature type="domain" description="Radical SAM core" evidence="16">
    <location>
        <begin position="85"/>
        <end position="387"/>
    </location>
</feature>
<evidence type="ECO:0000256" key="13">
    <source>
        <dbReference type="ARBA" id="ARBA00023315"/>
    </source>
</evidence>
<dbReference type="SFLD" id="SFLDG01086">
    <property type="entry name" value="elongater_protein-like"/>
    <property type="match status" value="1"/>
</dbReference>
<evidence type="ECO:0000256" key="8">
    <source>
        <dbReference type="ARBA" id="ARBA00022694"/>
    </source>
</evidence>
<evidence type="ECO:0000256" key="2">
    <source>
        <dbReference type="ARBA" id="ARBA00005217"/>
    </source>
</evidence>
<evidence type="ECO:0000256" key="15">
    <source>
        <dbReference type="ARBA" id="ARBA00047372"/>
    </source>
</evidence>
<evidence type="ECO:0000256" key="10">
    <source>
        <dbReference type="ARBA" id="ARBA00022884"/>
    </source>
</evidence>
<dbReference type="EC" id="2.3.1.311" evidence="14"/>
<dbReference type="GO" id="GO:0000049">
    <property type="term" value="F:tRNA binding"/>
    <property type="evidence" value="ECO:0007669"/>
    <property type="project" value="UniProtKB-KW"/>
</dbReference>
<protein>
    <recommendedName>
        <fullName evidence="14">tRNA carboxymethyluridine synthase</fullName>
        <ecNumber evidence="14">2.3.1.311</ecNumber>
    </recommendedName>
</protein>
<keyword evidence="10" id="KW-0694">RNA-binding</keyword>
<organism evidence="17">
    <name type="scientific">viral metagenome</name>
    <dbReference type="NCBI Taxonomy" id="1070528"/>
    <lineage>
        <taxon>unclassified sequences</taxon>
        <taxon>metagenomes</taxon>
        <taxon>organismal metagenomes</taxon>
    </lineage>
</organism>
<dbReference type="SFLD" id="SFLDF00344">
    <property type="entry name" value="ELP3-like"/>
    <property type="match status" value="1"/>
</dbReference>
<comment type="cofactor">
    <cofactor evidence="1">
        <name>[4Fe-4S] cluster</name>
        <dbReference type="ChEBI" id="CHEBI:49883"/>
    </cofactor>
</comment>
<evidence type="ECO:0000256" key="5">
    <source>
        <dbReference type="ARBA" id="ARBA00022555"/>
    </source>
</evidence>
<comment type="catalytic activity">
    <reaction evidence="15">
        <text>uridine(34) in tRNA + acetyl-CoA + S-adenosyl-L-methionine + H2O = 5-(carboxymethyl)uridine(34) in tRNA + 5'-deoxyadenosine + L-methionine + CoA + 2 H(+)</text>
        <dbReference type="Rhea" id="RHEA:61020"/>
        <dbReference type="Rhea" id="RHEA-COMP:10407"/>
        <dbReference type="Rhea" id="RHEA-COMP:11727"/>
        <dbReference type="ChEBI" id="CHEBI:15377"/>
        <dbReference type="ChEBI" id="CHEBI:15378"/>
        <dbReference type="ChEBI" id="CHEBI:17319"/>
        <dbReference type="ChEBI" id="CHEBI:57287"/>
        <dbReference type="ChEBI" id="CHEBI:57288"/>
        <dbReference type="ChEBI" id="CHEBI:57844"/>
        <dbReference type="ChEBI" id="CHEBI:59789"/>
        <dbReference type="ChEBI" id="CHEBI:65315"/>
        <dbReference type="ChEBI" id="CHEBI:74882"/>
        <dbReference type="EC" id="2.3.1.311"/>
    </reaction>
    <physiologicalReaction direction="left-to-right" evidence="15">
        <dbReference type="Rhea" id="RHEA:61021"/>
    </physiologicalReaction>
</comment>
<keyword evidence="4" id="KW-0004">4Fe-4S</keyword>
<evidence type="ECO:0000256" key="14">
    <source>
        <dbReference type="ARBA" id="ARBA00044771"/>
    </source>
</evidence>
<dbReference type="SUPFAM" id="SSF55729">
    <property type="entry name" value="Acyl-CoA N-acyltransferases (Nat)"/>
    <property type="match status" value="1"/>
</dbReference>
<reference evidence="17" key="1">
    <citation type="journal article" date="2020" name="Nature">
        <title>Giant virus diversity and host interactions through global metagenomics.</title>
        <authorList>
            <person name="Schulz F."/>
            <person name="Roux S."/>
            <person name="Paez-Espino D."/>
            <person name="Jungbluth S."/>
            <person name="Walsh D.A."/>
            <person name="Denef V.J."/>
            <person name="McMahon K.D."/>
            <person name="Konstantinidis K.T."/>
            <person name="Eloe-Fadrosh E.A."/>
            <person name="Kyrpides N.C."/>
            <person name="Woyke T."/>
        </authorList>
    </citation>
    <scope>NUCLEOTIDE SEQUENCE</scope>
    <source>
        <strain evidence="17">GVMAG-M-3300023184-62</strain>
    </source>
</reference>
<evidence type="ECO:0000256" key="7">
    <source>
        <dbReference type="ARBA" id="ARBA00022691"/>
    </source>
</evidence>
<dbReference type="GO" id="GO:0002926">
    <property type="term" value="P:tRNA wobble base 5-methoxycarbonylmethyl-2-thiouridinylation"/>
    <property type="evidence" value="ECO:0007669"/>
    <property type="project" value="TreeGrafter"/>
</dbReference>
<keyword evidence="9" id="KW-0479">Metal-binding</keyword>
<dbReference type="InterPro" id="IPR006638">
    <property type="entry name" value="Elp3/MiaA/NifB-like_rSAM"/>
</dbReference>
<dbReference type="InterPro" id="IPR058240">
    <property type="entry name" value="rSAM_sf"/>
</dbReference>
<dbReference type="AlphaFoldDB" id="A0A6C0IES4"/>
<dbReference type="GO" id="GO:0106261">
    <property type="term" value="F:tRNA uridine(34) acetyltransferase activity"/>
    <property type="evidence" value="ECO:0007669"/>
    <property type="project" value="UniProtKB-EC"/>
</dbReference>
<keyword evidence="7" id="KW-0949">S-adenosyl-L-methionine</keyword>
<dbReference type="GO" id="GO:0005634">
    <property type="term" value="C:nucleus"/>
    <property type="evidence" value="ECO:0007669"/>
    <property type="project" value="TreeGrafter"/>
</dbReference>
<dbReference type="InterPro" id="IPR023404">
    <property type="entry name" value="rSAM_horseshoe"/>
</dbReference>
<dbReference type="GO" id="GO:0033588">
    <property type="term" value="C:elongator holoenzyme complex"/>
    <property type="evidence" value="ECO:0007669"/>
    <property type="project" value="TreeGrafter"/>
</dbReference>
<evidence type="ECO:0000256" key="1">
    <source>
        <dbReference type="ARBA" id="ARBA00001966"/>
    </source>
</evidence>
<dbReference type="SUPFAM" id="SSF102114">
    <property type="entry name" value="Radical SAM enzymes"/>
    <property type="match status" value="1"/>
</dbReference>
<dbReference type="Pfam" id="PF16199">
    <property type="entry name" value="Radical_SAM_C"/>
    <property type="match status" value="1"/>
</dbReference>
<dbReference type="InterPro" id="IPR032432">
    <property type="entry name" value="Radical_SAM_C"/>
</dbReference>
<evidence type="ECO:0000256" key="6">
    <source>
        <dbReference type="ARBA" id="ARBA00022679"/>
    </source>
</evidence>
<evidence type="ECO:0000256" key="12">
    <source>
        <dbReference type="ARBA" id="ARBA00023014"/>
    </source>
</evidence>
<dbReference type="InterPro" id="IPR039661">
    <property type="entry name" value="ELP3"/>
</dbReference>
<evidence type="ECO:0000256" key="9">
    <source>
        <dbReference type="ARBA" id="ARBA00022723"/>
    </source>
</evidence>
<keyword evidence="8" id="KW-0819">tRNA processing</keyword>
<accession>A0A6C0IES4</accession>
<evidence type="ECO:0000256" key="11">
    <source>
        <dbReference type="ARBA" id="ARBA00023004"/>
    </source>
</evidence>
<dbReference type="CDD" id="cd01335">
    <property type="entry name" value="Radical_SAM"/>
    <property type="match status" value="1"/>
</dbReference>
<evidence type="ECO:0000313" key="17">
    <source>
        <dbReference type="EMBL" id="QHT90013.1"/>
    </source>
</evidence>
<name>A0A6C0IES4_9ZZZZ</name>
<dbReference type="GO" id="GO:0005737">
    <property type="term" value="C:cytoplasm"/>
    <property type="evidence" value="ECO:0007669"/>
    <property type="project" value="TreeGrafter"/>
</dbReference>
<keyword evidence="6" id="KW-0808">Transferase</keyword>
<dbReference type="Gene3D" id="3.80.30.20">
    <property type="entry name" value="tm_1862 like domain"/>
    <property type="match status" value="1"/>
</dbReference>
<dbReference type="GO" id="GO:0051539">
    <property type="term" value="F:4 iron, 4 sulfur cluster binding"/>
    <property type="evidence" value="ECO:0007669"/>
    <property type="project" value="UniProtKB-KW"/>
</dbReference>
<dbReference type="EMBL" id="MN740152">
    <property type="protein sequence ID" value="QHT90013.1"/>
    <property type="molecule type" value="Genomic_DNA"/>
</dbReference>
<dbReference type="PANTHER" id="PTHR11135:SF2">
    <property type="entry name" value="ELONGATOR COMPLEX PROTEIN 3"/>
    <property type="match status" value="1"/>
</dbReference>
<proteinExistence type="inferred from homology"/>
<dbReference type="InterPro" id="IPR016181">
    <property type="entry name" value="Acyl_CoA_acyltransferase"/>
</dbReference>
<dbReference type="InterPro" id="IPR007197">
    <property type="entry name" value="rSAM"/>
</dbReference>
<comment type="similarity">
    <text evidence="3">Belongs to the ELP3 family.</text>
</comment>
<keyword evidence="13" id="KW-0012">Acyltransferase</keyword>
<evidence type="ECO:0000256" key="4">
    <source>
        <dbReference type="ARBA" id="ARBA00022485"/>
    </source>
</evidence>
<dbReference type="PROSITE" id="PS51918">
    <property type="entry name" value="RADICAL_SAM"/>
    <property type="match status" value="1"/>
</dbReference>
<keyword evidence="11" id="KW-0408">Iron</keyword>
<dbReference type="GO" id="GO:0046872">
    <property type="term" value="F:metal ion binding"/>
    <property type="evidence" value="ECO:0007669"/>
    <property type="project" value="UniProtKB-KW"/>
</dbReference>
<dbReference type="PANTHER" id="PTHR11135">
    <property type="entry name" value="HISTONE ACETYLTRANSFERASE-RELATED"/>
    <property type="match status" value="1"/>
</dbReference>
<dbReference type="InterPro" id="IPR034687">
    <property type="entry name" value="ELP3-like"/>
</dbReference>
<keyword evidence="12" id="KW-0411">Iron-sulfur</keyword>
<dbReference type="Pfam" id="PF04055">
    <property type="entry name" value="Radical_SAM"/>
    <property type="match status" value="1"/>
</dbReference>
<comment type="pathway">
    <text evidence="2">tRNA modification.</text>
</comment>
<evidence type="ECO:0000259" key="16">
    <source>
        <dbReference type="PROSITE" id="PS51918"/>
    </source>
</evidence>
<keyword evidence="5" id="KW-0820">tRNA-binding</keyword>
<dbReference type="SFLD" id="SFLDS00029">
    <property type="entry name" value="Radical_SAM"/>
    <property type="match status" value="1"/>
</dbReference>
<dbReference type="SMART" id="SM00729">
    <property type="entry name" value="Elp3"/>
    <property type="match status" value="1"/>
</dbReference>
<evidence type="ECO:0000256" key="3">
    <source>
        <dbReference type="ARBA" id="ARBA00005494"/>
    </source>
</evidence>
<sequence>MSSEIESIASSVTESDSSELLDFVSDLIQSPADADYDLISRKLKRQYQLNPPKQQIYRVYNAHFSDVTIGPKLKKWMIKSQVRSNSGVLVVTIVLAPNKFSCKYDCAYCPQETDLSGAPTQPRSYLSNEPAMLRALESEFDIKGQFNNRIRSYKRTGNIAADNSSKIEVIFSGGTWESYPLEYREQVIRELYWAANTVSAERPSNTLEAEITENETATLRIIGFTLETRPDNITEETIIQYRKWGITRIQIGVQHYDDTILKKMNRKCYTKDTVRAIRLLKQAGLKVVVHLMPDLPGSSPEQDRWMFDQAIQRPELQFDDVKIYPTAVVKTFDDKHIVKSKILDMYNAGEFTPYSEKNVRDLIDVCIYYKTRLNPWVRIQRLIRDIPKTDIAAGYGGMSNLRQLIHQQMKKEGLRCNCIRCMEIGDQEHDVLEPILVVRKYEASEGTEYHISVEAHKMNMWQTGLYWLILVMNWLSFVFLGKHEYWSGNLDTYIGLYGFLRLRFDPAPGGNFISEINECALVREVHVYGTSIGVGAASAGSQHRGFGKLLMKTAETIAAENGWKKVAVIAGVGTREYYKNKCGYRLDGTYMVKDL</sequence>